<comment type="caution">
    <text evidence="2">The sequence shown here is derived from an EMBL/GenBank/DDBJ whole genome shotgun (WGS) entry which is preliminary data.</text>
</comment>
<feature type="transmembrane region" description="Helical" evidence="1">
    <location>
        <begin position="90"/>
        <end position="119"/>
    </location>
</feature>
<evidence type="ECO:0008006" key="4">
    <source>
        <dbReference type="Google" id="ProtNLM"/>
    </source>
</evidence>
<keyword evidence="3" id="KW-1185">Reference proteome</keyword>
<dbReference type="RefSeq" id="WP_123304158.1">
    <property type="nucleotide sequence ID" value="NZ_RKHK01000001.1"/>
</dbReference>
<evidence type="ECO:0000313" key="2">
    <source>
        <dbReference type="EMBL" id="ROR73778.1"/>
    </source>
</evidence>
<keyword evidence="1" id="KW-1133">Transmembrane helix</keyword>
<accession>A0A3N2BEU5</accession>
<feature type="transmembrane region" description="Helical" evidence="1">
    <location>
        <begin position="46"/>
        <end position="69"/>
    </location>
</feature>
<organism evidence="2 3">
    <name type="scientific">Bogoriella caseilytica</name>
    <dbReference type="NCBI Taxonomy" id="56055"/>
    <lineage>
        <taxon>Bacteria</taxon>
        <taxon>Bacillati</taxon>
        <taxon>Actinomycetota</taxon>
        <taxon>Actinomycetes</taxon>
        <taxon>Micrococcales</taxon>
        <taxon>Bogoriellaceae</taxon>
        <taxon>Bogoriella</taxon>
    </lineage>
</organism>
<protein>
    <recommendedName>
        <fullName evidence="4">ABC-type transport system involved in multi-copper enzyme maturation permease subunit</fullName>
    </recommendedName>
</protein>
<feature type="transmembrane region" description="Helical" evidence="1">
    <location>
        <begin position="160"/>
        <end position="180"/>
    </location>
</feature>
<sequence length="434" mass="46848">MTKLVSLYTGSPVALLAGSGAIALLASGVMVWSHSERWFGVLPTTLSLSTLPLILTPMICGGLGAFLAGQQRRWGAAEWLAVSSASPRRLLRPVLISVLALAIGTHLILVVAMVVASLLRGADVSLVPSHLLLVVPAGCAYAATWAALGVLLGRMVRQEIALPLASISPYLAYFLMLYFIESSRLGGIVIIDQRSWLEFIPTLPMLAAQLAFWSAAAATLSALALRAWGVAQLPTLGMLIALGALLVVGPAVEERSAPDEEVCVGSSPEVCVPHSHETVLEEYHAATRDTLERVPEALWPDRVVSESPVHGVTEPGTVVAPPLSGNTSQALRIDEERFAVGLGEALLLRCILVVGAEEWSEVIGDLEEWWRTWWRLDMDLDPSEQHWAGDWTAQEGVIRAVEGFRSEPAAVQEQWWERTAQAISECELESIELP</sequence>
<keyword evidence="1" id="KW-0812">Transmembrane</keyword>
<proteinExistence type="predicted"/>
<evidence type="ECO:0000313" key="3">
    <source>
        <dbReference type="Proteomes" id="UP000280668"/>
    </source>
</evidence>
<feature type="transmembrane region" description="Helical" evidence="1">
    <location>
        <begin position="235"/>
        <end position="252"/>
    </location>
</feature>
<reference evidence="2 3" key="1">
    <citation type="submission" date="2018-11" db="EMBL/GenBank/DDBJ databases">
        <title>Sequencing the genomes of 1000 actinobacteria strains.</title>
        <authorList>
            <person name="Klenk H.-P."/>
        </authorList>
    </citation>
    <scope>NUCLEOTIDE SEQUENCE [LARGE SCALE GENOMIC DNA]</scope>
    <source>
        <strain evidence="2 3">DSM 11294</strain>
    </source>
</reference>
<feature type="transmembrane region" description="Helical" evidence="1">
    <location>
        <begin position="12"/>
        <end position="34"/>
    </location>
</feature>
<dbReference type="AlphaFoldDB" id="A0A3N2BEU5"/>
<name>A0A3N2BEU5_9MICO</name>
<gene>
    <name evidence="2" type="ORF">EDD31_2167</name>
</gene>
<evidence type="ECO:0000256" key="1">
    <source>
        <dbReference type="SAM" id="Phobius"/>
    </source>
</evidence>
<dbReference type="EMBL" id="RKHK01000001">
    <property type="protein sequence ID" value="ROR73778.1"/>
    <property type="molecule type" value="Genomic_DNA"/>
</dbReference>
<feature type="transmembrane region" description="Helical" evidence="1">
    <location>
        <begin position="200"/>
        <end position="223"/>
    </location>
</feature>
<dbReference type="Proteomes" id="UP000280668">
    <property type="component" value="Unassembled WGS sequence"/>
</dbReference>
<keyword evidence="1" id="KW-0472">Membrane</keyword>
<feature type="transmembrane region" description="Helical" evidence="1">
    <location>
        <begin position="131"/>
        <end position="153"/>
    </location>
</feature>